<evidence type="ECO:0000313" key="2">
    <source>
        <dbReference type="EMBL" id="KAK9406544.1"/>
    </source>
</evidence>
<proteinExistence type="predicted"/>
<reference evidence="2 3" key="1">
    <citation type="journal article" date="2024" name="Proc. Natl. Acad. Sci. U.S.A.">
        <title>The genetic regulatory architecture and epigenomic basis for age-related changes in rattlesnake venom.</title>
        <authorList>
            <person name="Hogan M.P."/>
            <person name="Holding M.L."/>
            <person name="Nystrom G.S."/>
            <person name="Colston T.J."/>
            <person name="Bartlett D.A."/>
            <person name="Mason A.J."/>
            <person name="Ellsworth S.A."/>
            <person name="Rautsaw R.M."/>
            <person name="Lawrence K.C."/>
            <person name="Strickland J.L."/>
            <person name="He B."/>
            <person name="Fraser P."/>
            <person name="Margres M.J."/>
            <person name="Gilbert D.M."/>
            <person name="Gibbs H.L."/>
            <person name="Parkinson C.L."/>
            <person name="Rokyta D.R."/>
        </authorList>
    </citation>
    <scope>NUCLEOTIDE SEQUENCE [LARGE SCALE GENOMIC DNA]</scope>
    <source>
        <strain evidence="2">DRR0105</strain>
    </source>
</reference>
<organism evidence="2 3">
    <name type="scientific">Crotalus adamanteus</name>
    <name type="common">Eastern diamondback rattlesnake</name>
    <dbReference type="NCBI Taxonomy" id="8729"/>
    <lineage>
        <taxon>Eukaryota</taxon>
        <taxon>Metazoa</taxon>
        <taxon>Chordata</taxon>
        <taxon>Craniata</taxon>
        <taxon>Vertebrata</taxon>
        <taxon>Euteleostomi</taxon>
        <taxon>Lepidosauria</taxon>
        <taxon>Squamata</taxon>
        <taxon>Bifurcata</taxon>
        <taxon>Unidentata</taxon>
        <taxon>Episquamata</taxon>
        <taxon>Toxicofera</taxon>
        <taxon>Serpentes</taxon>
        <taxon>Colubroidea</taxon>
        <taxon>Viperidae</taxon>
        <taxon>Crotalinae</taxon>
        <taxon>Crotalus</taxon>
    </lineage>
</organism>
<comment type="caution">
    <text evidence="2">The sequence shown here is derived from an EMBL/GenBank/DDBJ whole genome shotgun (WGS) entry which is preliminary data.</text>
</comment>
<dbReference type="AlphaFoldDB" id="A0AAW1BWL1"/>
<dbReference type="EMBL" id="JAOTOJ010000002">
    <property type="protein sequence ID" value="KAK9406544.1"/>
    <property type="molecule type" value="Genomic_DNA"/>
</dbReference>
<name>A0AAW1BWL1_CROAD</name>
<accession>A0AAW1BWL1</accession>
<dbReference type="Proteomes" id="UP001474421">
    <property type="component" value="Unassembled WGS sequence"/>
</dbReference>
<evidence type="ECO:0000256" key="1">
    <source>
        <dbReference type="SAM" id="MobiDB-lite"/>
    </source>
</evidence>
<feature type="region of interest" description="Disordered" evidence="1">
    <location>
        <begin position="175"/>
        <end position="202"/>
    </location>
</feature>
<keyword evidence="3" id="KW-1185">Reference proteome</keyword>
<sequence length="298" mass="34443">MKKENNVEANVIIHEKAYSKKMRFKLMKRQTKNGISPWQKTENKKNGVHILQERNESTPTLIHTATSKPLPLSAEDGTEDFNIELTNFNDLMVRCNSITCSEYMPYYRTDTILVENFPCINSEANQKSPEGENRVQSNCCVFKLKHKEESSNERELDTEYFPYYRTYEEYLSSSNPSVEIKSREKNEEADTNNDEKIRSEAVSNAETEYANTDFQENSITNEDTGQCLENFDFTETLLSTNSTIDYGDSENFLLEEILIRNQLPSSSNGYFPYYRTYGKLIVTPEDSINFSHSDNILG</sequence>
<gene>
    <name evidence="2" type="ORF">NXF25_005318</name>
</gene>
<evidence type="ECO:0000313" key="3">
    <source>
        <dbReference type="Proteomes" id="UP001474421"/>
    </source>
</evidence>
<feature type="compositionally biased region" description="Basic and acidic residues" evidence="1">
    <location>
        <begin position="180"/>
        <end position="199"/>
    </location>
</feature>
<protein>
    <submittedName>
        <fullName evidence="2">Uncharacterized protein</fullName>
    </submittedName>
</protein>